<organism evidence="2 3">
    <name type="scientific">Hymenobacter polaris</name>
    <dbReference type="NCBI Taxonomy" id="2682546"/>
    <lineage>
        <taxon>Bacteria</taxon>
        <taxon>Pseudomonadati</taxon>
        <taxon>Bacteroidota</taxon>
        <taxon>Cytophagia</taxon>
        <taxon>Cytophagales</taxon>
        <taxon>Hymenobacteraceae</taxon>
        <taxon>Hymenobacter</taxon>
    </lineage>
</organism>
<dbReference type="InterPro" id="IPR011704">
    <property type="entry name" value="ATPase_dyneun-rel_AAA"/>
</dbReference>
<dbReference type="GO" id="GO:0005524">
    <property type="term" value="F:ATP binding"/>
    <property type="evidence" value="ECO:0007669"/>
    <property type="project" value="InterPro"/>
</dbReference>
<dbReference type="EMBL" id="JABBGH010000002">
    <property type="protein sequence ID" value="NML66162.1"/>
    <property type="molecule type" value="Genomic_DNA"/>
</dbReference>
<dbReference type="PANTHER" id="PTHR37291:SF1">
    <property type="entry name" value="TYPE IV METHYL-DIRECTED RESTRICTION ENZYME ECOKMCRB SUBUNIT"/>
    <property type="match status" value="1"/>
</dbReference>
<sequence length="431" mass="48383">MQQALAGYREQGQTEFVTFHQAFGYEDFVEGIKPYEKENDQLGYRIEDGVFKRMCRQARQAWLAAVSGQPAPVALQLVAADFDELYERFAEDLRMRLQQGSPPQLTTRQGMPVEVTAVDTDGTLTLIHLNSAQFKHRVAPKWIRQIYDTYASIDEIKKVYEELRRLGGPNASLQWAIFNALKLFEQQAAALVAETFNTIPQAIDIPRFVLVIDEINRGNVANIFGELITLLETDKRAGEDNELTVTLPYSKQSFSIPPNLYLLGTMNTADRSIEALDTALRRRFSFTEMLPDAQVLRDHVGDHGVIGEGDDAVDVARLLEALNSRLEQLLDRDHCLGHALLLRVQTLDELREAFRRNILPLLQEYFFGDWGKIGLVLGEAFVQVSGLGSAGRYPLAKFKGYDAAGLRERPVYRLADVASLPAAAFQAIYAG</sequence>
<evidence type="ECO:0000313" key="3">
    <source>
        <dbReference type="Proteomes" id="UP000559626"/>
    </source>
</evidence>
<gene>
    <name evidence="2" type="ORF">HHL22_13195</name>
</gene>
<dbReference type="RefSeq" id="WP_169531826.1">
    <property type="nucleotide sequence ID" value="NZ_JABBGH010000002.1"/>
</dbReference>
<comment type="caution">
    <text evidence="2">The sequence shown here is derived from an EMBL/GenBank/DDBJ whole genome shotgun (WGS) entry which is preliminary data.</text>
</comment>
<accession>A0A7Y0FMR6</accession>
<evidence type="ECO:0000259" key="1">
    <source>
        <dbReference type="Pfam" id="PF07728"/>
    </source>
</evidence>
<reference evidence="2 3" key="1">
    <citation type="submission" date="2020-04" db="EMBL/GenBank/DDBJ databases">
        <title>Hymenobacter polaris sp. nov., isolated from Arctic soil.</title>
        <authorList>
            <person name="Dahal R.H."/>
        </authorList>
    </citation>
    <scope>NUCLEOTIDE SEQUENCE [LARGE SCALE GENOMIC DNA]</scope>
    <source>
        <strain evidence="2 3">RP-2-7</strain>
    </source>
</reference>
<dbReference type="InterPro" id="IPR027417">
    <property type="entry name" value="P-loop_NTPase"/>
</dbReference>
<feature type="domain" description="ATPase dynein-related AAA" evidence="1">
    <location>
        <begin position="208"/>
        <end position="284"/>
    </location>
</feature>
<name>A0A7Y0FMR6_9BACT</name>
<keyword evidence="3" id="KW-1185">Reference proteome</keyword>
<dbReference type="SUPFAM" id="SSF52540">
    <property type="entry name" value="P-loop containing nucleoside triphosphate hydrolases"/>
    <property type="match status" value="1"/>
</dbReference>
<dbReference type="InterPro" id="IPR052934">
    <property type="entry name" value="Methyl-DNA_Rec/Restrict_Enz"/>
</dbReference>
<dbReference type="Gene3D" id="3.40.50.300">
    <property type="entry name" value="P-loop containing nucleotide triphosphate hydrolases"/>
    <property type="match status" value="1"/>
</dbReference>
<dbReference type="PANTHER" id="PTHR37291">
    <property type="entry name" value="5-METHYLCYTOSINE-SPECIFIC RESTRICTION ENZYME B"/>
    <property type="match status" value="1"/>
</dbReference>
<evidence type="ECO:0000313" key="2">
    <source>
        <dbReference type="EMBL" id="NML66162.1"/>
    </source>
</evidence>
<dbReference type="Proteomes" id="UP000559626">
    <property type="component" value="Unassembled WGS sequence"/>
</dbReference>
<dbReference type="GO" id="GO:0016887">
    <property type="term" value="F:ATP hydrolysis activity"/>
    <property type="evidence" value="ECO:0007669"/>
    <property type="project" value="InterPro"/>
</dbReference>
<proteinExistence type="predicted"/>
<protein>
    <submittedName>
        <fullName evidence="2">AAA domain-containing protein</fullName>
    </submittedName>
</protein>
<dbReference type="AlphaFoldDB" id="A0A7Y0FMR6"/>
<dbReference type="Pfam" id="PF07728">
    <property type="entry name" value="AAA_5"/>
    <property type="match status" value="1"/>
</dbReference>